<dbReference type="InterPro" id="IPR011331">
    <property type="entry name" value="Ribosomal_eL37/eL43"/>
</dbReference>
<organism evidence="3 4">
    <name type="scientific">Nyssa sinensis</name>
    <dbReference type="NCBI Taxonomy" id="561372"/>
    <lineage>
        <taxon>Eukaryota</taxon>
        <taxon>Viridiplantae</taxon>
        <taxon>Streptophyta</taxon>
        <taxon>Embryophyta</taxon>
        <taxon>Tracheophyta</taxon>
        <taxon>Spermatophyta</taxon>
        <taxon>Magnoliopsida</taxon>
        <taxon>eudicotyledons</taxon>
        <taxon>Gunneridae</taxon>
        <taxon>Pentapetalae</taxon>
        <taxon>asterids</taxon>
        <taxon>Cornales</taxon>
        <taxon>Nyssaceae</taxon>
        <taxon>Nyssa</taxon>
    </lineage>
</organism>
<dbReference type="GO" id="GO:1990904">
    <property type="term" value="C:ribonucleoprotein complex"/>
    <property type="evidence" value="ECO:0007669"/>
    <property type="project" value="UniProtKB-KW"/>
</dbReference>
<dbReference type="GO" id="GO:0005840">
    <property type="term" value="C:ribosome"/>
    <property type="evidence" value="ECO:0007669"/>
    <property type="project" value="UniProtKB-KW"/>
</dbReference>
<keyword evidence="2" id="KW-0687">Ribonucleoprotein</keyword>
<proteinExistence type="predicted"/>
<protein>
    <submittedName>
        <fullName evidence="3">Uncharacterized protein</fullName>
    </submittedName>
</protein>
<dbReference type="AlphaFoldDB" id="A0A5J5BL77"/>
<keyword evidence="1" id="KW-0689">Ribosomal protein</keyword>
<keyword evidence="4" id="KW-1185">Reference proteome</keyword>
<reference evidence="3 4" key="1">
    <citation type="submission" date="2019-09" db="EMBL/GenBank/DDBJ databases">
        <title>A chromosome-level genome assembly of the Chinese tupelo Nyssa sinensis.</title>
        <authorList>
            <person name="Yang X."/>
            <person name="Kang M."/>
            <person name="Yang Y."/>
            <person name="Xiong H."/>
            <person name="Wang M."/>
            <person name="Zhang Z."/>
            <person name="Wang Z."/>
            <person name="Wu H."/>
            <person name="Ma T."/>
            <person name="Liu J."/>
            <person name="Xi Z."/>
        </authorList>
    </citation>
    <scope>NUCLEOTIDE SEQUENCE [LARGE SCALE GENOMIC DNA]</scope>
    <source>
        <strain evidence="3">J267</strain>
        <tissue evidence="3">Leaf</tissue>
    </source>
</reference>
<name>A0A5J5BL77_9ASTE</name>
<dbReference type="OrthoDB" id="528079at2759"/>
<dbReference type="GO" id="GO:0003735">
    <property type="term" value="F:structural constituent of ribosome"/>
    <property type="evidence" value="ECO:0007669"/>
    <property type="project" value="InterPro"/>
</dbReference>
<evidence type="ECO:0000313" key="4">
    <source>
        <dbReference type="Proteomes" id="UP000325577"/>
    </source>
</evidence>
<dbReference type="Proteomes" id="UP000325577">
    <property type="component" value="Linkage Group LG11"/>
</dbReference>
<gene>
    <name evidence="3" type="ORF">F0562_021087</name>
</gene>
<sequence>MEMRFRMKLPESFGYCLRNKPPIKQEEKKRFWGFWSRRSCYLSSNFLHLNYKGRPPENTPAWKIGQTPKAREALGRGATRPIRFASVAVAAAITFRRAAVVPAASPPHAYANNWSAKAIGRKTIRTGRMRCLCHMPRRFKSNFREGSN</sequence>
<dbReference type="GO" id="GO:0006412">
    <property type="term" value="P:translation"/>
    <property type="evidence" value="ECO:0007669"/>
    <property type="project" value="InterPro"/>
</dbReference>
<dbReference type="EMBL" id="CM018034">
    <property type="protein sequence ID" value="KAA8543418.1"/>
    <property type="molecule type" value="Genomic_DNA"/>
</dbReference>
<dbReference type="Gene3D" id="2.20.25.30">
    <property type="match status" value="1"/>
</dbReference>
<evidence type="ECO:0000256" key="2">
    <source>
        <dbReference type="ARBA" id="ARBA00023274"/>
    </source>
</evidence>
<evidence type="ECO:0000313" key="3">
    <source>
        <dbReference type="EMBL" id="KAA8543418.1"/>
    </source>
</evidence>
<accession>A0A5J5BL77</accession>
<evidence type="ECO:0000256" key="1">
    <source>
        <dbReference type="ARBA" id="ARBA00022980"/>
    </source>
</evidence>